<organism evidence="5 6">
    <name type="scientific">Aspergillus udagawae</name>
    <dbReference type="NCBI Taxonomy" id="91492"/>
    <lineage>
        <taxon>Eukaryota</taxon>
        <taxon>Fungi</taxon>
        <taxon>Dikarya</taxon>
        <taxon>Ascomycota</taxon>
        <taxon>Pezizomycotina</taxon>
        <taxon>Eurotiomycetes</taxon>
        <taxon>Eurotiomycetidae</taxon>
        <taxon>Eurotiales</taxon>
        <taxon>Aspergillaceae</taxon>
        <taxon>Aspergillus</taxon>
        <taxon>Aspergillus subgen. Fumigati</taxon>
    </lineage>
</organism>
<feature type="transmembrane region" description="Helical" evidence="3">
    <location>
        <begin position="315"/>
        <end position="333"/>
    </location>
</feature>
<dbReference type="RefSeq" id="XP_043151743.1">
    <property type="nucleotide sequence ID" value="XM_043295808.1"/>
</dbReference>
<dbReference type="PANTHER" id="PTHR11360">
    <property type="entry name" value="MONOCARBOXYLATE TRANSPORTER"/>
    <property type="match status" value="1"/>
</dbReference>
<feature type="transmembrane region" description="Helical" evidence="3">
    <location>
        <begin position="180"/>
        <end position="201"/>
    </location>
</feature>
<keyword evidence="3" id="KW-0812">Transmembrane</keyword>
<dbReference type="Gene3D" id="1.20.1250.20">
    <property type="entry name" value="MFS general substrate transporter like domains"/>
    <property type="match status" value="2"/>
</dbReference>
<dbReference type="InterPro" id="IPR020846">
    <property type="entry name" value="MFS_dom"/>
</dbReference>
<feature type="transmembrane region" description="Helical" evidence="3">
    <location>
        <begin position="121"/>
        <end position="139"/>
    </location>
</feature>
<evidence type="ECO:0000259" key="4">
    <source>
        <dbReference type="PROSITE" id="PS50850"/>
    </source>
</evidence>
<comment type="caution">
    <text evidence="5">The sequence shown here is derived from an EMBL/GenBank/DDBJ whole genome shotgun (WGS) entry which is preliminary data.</text>
</comment>
<keyword evidence="3" id="KW-0472">Membrane</keyword>
<dbReference type="AlphaFoldDB" id="A0A8E0R1K9"/>
<evidence type="ECO:0000256" key="1">
    <source>
        <dbReference type="ARBA" id="ARBA00004141"/>
    </source>
</evidence>
<reference evidence="5" key="2">
    <citation type="submission" date="2021-01" db="EMBL/GenBank/DDBJ databases">
        <title>Pan-genome distribution and transcriptional activeness of fungal secondary metabolism genes in Aspergillus section Fumigati.</title>
        <authorList>
            <person name="Takahashi H."/>
            <person name="Umemura M."/>
            <person name="Ninomiya A."/>
            <person name="Kusuya Y."/>
            <person name="Urayama S."/>
            <person name="Shimizu M."/>
            <person name="Watanabe A."/>
            <person name="Kamei K."/>
            <person name="Yaguchi T."/>
            <person name="Hagiwara D."/>
        </authorList>
    </citation>
    <scope>NUCLEOTIDE SEQUENCE</scope>
    <source>
        <strain evidence="5">IFM 46973</strain>
    </source>
</reference>
<dbReference type="GO" id="GO:0016020">
    <property type="term" value="C:membrane"/>
    <property type="evidence" value="ECO:0007669"/>
    <property type="project" value="UniProtKB-SubCell"/>
</dbReference>
<dbReference type="Proteomes" id="UP000036893">
    <property type="component" value="Unassembled WGS sequence"/>
</dbReference>
<evidence type="ECO:0000256" key="3">
    <source>
        <dbReference type="SAM" id="Phobius"/>
    </source>
</evidence>
<sequence length="444" mass="46618">METSIRSEVIPQNLPLADLTRDRDQSEDDAFAPSSASRSVEAIPDGGYGWIVVFACFVQTFWVNAWSGSWGILQAGLIRTTMTDTPASTLSFAGSLGLALTVGLGLVCIRLAQLIGARWSTLIGILLFAISNIIGGFAVNNVGGMFVSGALYGFGGALMYTMSNILPVQWFNKRLGTANGLVKLGGGLGATVMAIVLQTLIERVGVAWTFHAMALMSLATGVPAAMLIKERVPTHTGPSVDFSLFQNSPFSCLFTAGAIGVFLLFVPQFFLPFVAHSIGLTSKTAAWIVACFNACMAIGRLSSGIACDKLGSTNTLLLAMGLNTLTMFAIWPVSSTLTLQLLFAAFNGLSNGAFFVTMPTAIARILGPGQASIGMGMAVTGWFIGDFLGSPIGGFLIQATGADHADSIGPYKPAIFYAAGTALVSTVFVLAARLKMDNSLCRKL</sequence>
<dbReference type="PROSITE" id="PS50850">
    <property type="entry name" value="MFS"/>
    <property type="match status" value="1"/>
</dbReference>
<gene>
    <name evidence="5" type="ORF">Aud_001805</name>
</gene>
<comment type="subcellular location">
    <subcellularLocation>
        <location evidence="1">Membrane</location>
        <topology evidence="1">Multi-pass membrane protein</topology>
    </subcellularLocation>
</comment>
<evidence type="ECO:0000256" key="2">
    <source>
        <dbReference type="ARBA" id="ARBA00006727"/>
    </source>
</evidence>
<dbReference type="EMBL" id="BBXM02000010">
    <property type="protein sequence ID" value="GIC94477.1"/>
    <property type="molecule type" value="Genomic_DNA"/>
</dbReference>
<dbReference type="InterPro" id="IPR050327">
    <property type="entry name" value="Proton-linked_MCT"/>
</dbReference>
<comment type="similarity">
    <text evidence="2">Belongs to the major facilitator superfamily. Monocarboxylate porter (TC 2.A.1.13) family.</text>
</comment>
<feature type="domain" description="Major facilitator superfamily (MFS) profile" evidence="4">
    <location>
        <begin position="209"/>
        <end position="444"/>
    </location>
</feature>
<reference evidence="5" key="1">
    <citation type="journal article" date="2015" name="Genome Announc.">
        <title>Draft Genome Sequence of the Pathogenic Filamentous Fungus Aspergillus udagawae Strain IFM 46973T.</title>
        <authorList>
            <person name="Kusuya Y."/>
            <person name="Takahashi-Nakaguchi A."/>
            <person name="Takahashi H."/>
            <person name="Yaguchi T."/>
        </authorList>
    </citation>
    <scope>NUCLEOTIDE SEQUENCE</scope>
    <source>
        <strain evidence="5">IFM 46973</strain>
    </source>
</reference>
<feature type="transmembrane region" description="Helical" evidence="3">
    <location>
        <begin position="207"/>
        <end position="228"/>
    </location>
</feature>
<name>A0A8E0R1K9_9EURO</name>
<dbReference type="SUPFAM" id="SSF103473">
    <property type="entry name" value="MFS general substrate transporter"/>
    <property type="match status" value="1"/>
</dbReference>
<feature type="transmembrane region" description="Helical" evidence="3">
    <location>
        <begin position="379"/>
        <end position="402"/>
    </location>
</feature>
<protein>
    <recommendedName>
        <fullName evidence="4">Major facilitator superfamily (MFS) profile domain-containing protein</fullName>
    </recommendedName>
</protein>
<feature type="transmembrane region" description="Helical" evidence="3">
    <location>
        <begin position="339"/>
        <end position="367"/>
    </location>
</feature>
<feature type="transmembrane region" description="Helical" evidence="3">
    <location>
        <begin position="414"/>
        <end position="434"/>
    </location>
</feature>
<evidence type="ECO:0000313" key="6">
    <source>
        <dbReference type="Proteomes" id="UP000036893"/>
    </source>
</evidence>
<dbReference type="GO" id="GO:0022857">
    <property type="term" value="F:transmembrane transporter activity"/>
    <property type="evidence" value="ECO:0007669"/>
    <property type="project" value="InterPro"/>
</dbReference>
<feature type="transmembrane region" description="Helical" evidence="3">
    <location>
        <begin position="285"/>
        <end position="303"/>
    </location>
</feature>
<feature type="transmembrane region" description="Helical" evidence="3">
    <location>
        <begin position="249"/>
        <end position="273"/>
    </location>
</feature>
<dbReference type="InterPro" id="IPR036259">
    <property type="entry name" value="MFS_trans_sf"/>
</dbReference>
<dbReference type="InterPro" id="IPR011701">
    <property type="entry name" value="MFS"/>
</dbReference>
<dbReference type="PANTHER" id="PTHR11360:SF305">
    <property type="entry name" value="MAJOR FACILITATOR SUPERFAMILY (MFS) PROFILE DOMAIN-CONTAINING PROTEIN"/>
    <property type="match status" value="1"/>
</dbReference>
<evidence type="ECO:0000313" key="5">
    <source>
        <dbReference type="EMBL" id="GIC94477.1"/>
    </source>
</evidence>
<feature type="transmembrane region" description="Helical" evidence="3">
    <location>
        <begin position="145"/>
        <end position="168"/>
    </location>
</feature>
<feature type="transmembrane region" description="Helical" evidence="3">
    <location>
        <begin position="47"/>
        <end position="67"/>
    </location>
</feature>
<dbReference type="GeneID" id="66989281"/>
<accession>A0A8E0R1K9</accession>
<keyword evidence="3" id="KW-1133">Transmembrane helix</keyword>
<proteinExistence type="inferred from homology"/>
<dbReference type="Pfam" id="PF07690">
    <property type="entry name" value="MFS_1"/>
    <property type="match status" value="1"/>
</dbReference>
<feature type="transmembrane region" description="Helical" evidence="3">
    <location>
        <begin position="87"/>
        <end position="109"/>
    </location>
</feature>